<proteinExistence type="predicted"/>
<dbReference type="InterPro" id="IPR002931">
    <property type="entry name" value="Transglutaminase-like"/>
</dbReference>
<dbReference type="PANTHER" id="PTHR42736:SF1">
    <property type="entry name" value="PROTEIN-GLUTAMINE GAMMA-GLUTAMYLTRANSFERASE"/>
    <property type="match status" value="1"/>
</dbReference>
<dbReference type="RefSeq" id="WP_322448690.1">
    <property type="nucleotide sequence ID" value="NZ_JAXOFX010000025.1"/>
</dbReference>
<organism evidence="4 5">
    <name type="scientific">Robertmurraya mangrovi</name>
    <dbReference type="NCBI Taxonomy" id="3098077"/>
    <lineage>
        <taxon>Bacteria</taxon>
        <taxon>Bacillati</taxon>
        <taxon>Bacillota</taxon>
        <taxon>Bacilli</taxon>
        <taxon>Bacillales</taxon>
        <taxon>Bacillaceae</taxon>
        <taxon>Robertmurraya</taxon>
    </lineage>
</organism>
<feature type="transmembrane region" description="Helical" evidence="2">
    <location>
        <begin position="168"/>
        <end position="188"/>
    </location>
</feature>
<feature type="transmembrane region" description="Helical" evidence="2">
    <location>
        <begin position="40"/>
        <end position="56"/>
    </location>
</feature>
<accession>A0ABU5J4U7</accession>
<dbReference type="InterPro" id="IPR052901">
    <property type="entry name" value="Bact_TGase-like"/>
</dbReference>
<feature type="domain" description="Transglutaminase-like" evidence="3">
    <location>
        <begin position="471"/>
        <end position="546"/>
    </location>
</feature>
<name>A0ABU5J4U7_9BACI</name>
<evidence type="ECO:0000256" key="1">
    <source>
        <dbReference type="SAM" id="MobiDB-lite"/>
    </source>
</evidence>
<feature type="transmembrane region" description="Helical" evidence="2">
    <location>
        <begin position="203"/>
        <end position="221"/>
    </location>
</feature>
<keyword evidence="5" id="KW-1185">Reference proteome</keyword>
<feature type="transmembrane region" description="Helical" evidence="2">
    <location>
        <begin position="12"/>
        <end position="28"/>
    </location>
</feature>
<dbReference type="SUPFAM" id="SSF54001">
    <property type="entry name" value="Cysteine proteinases"/>
    <property type="match status" value="1"/>
</dbReference>
<protein>
    <submittedName>
        <fullName evidence="4">Transglutaminase domain-containing protein</fullName>
    </submittedName>
</protein>
<dbReference type="PANTHER" id="PTHR42736">
    <property type="entry name" value="PROTEIN-GLUTAMINE GAMMA-GLUTAMYLTRANSFERASE"/>
    <property type="match status" value="1"/>
</dbReference>
<dbReference type="SMART" id="SM00460">
    <property type="entry name" value="TGc"/>
    <property type="match status" value="1"/>
</dbReference>
<reference evidence="4 5" key="1">
    <citation type="submission" date="2023-11" db="EMBL/GenBank/DDBJ databases">
        <title>Bacillus jintuensis, isolated from a mudflat on the Beibu Gulf coast.</title>
        <authorList>
            <person name="Li M."/>
        </authorList>
    </citation>
    <scope>NUCLEOTIDE SEQUENCE [LARGE SCALE GENOMIC DNA]</scope>
    <source>
        <strain evidence="4 5">31A1R</strain>
    </source>
</reference>
<evidence type="ECO:0000313" key="5">
    <source>
        <dbReference type="Proteomes" id="UP001290455"/>
    </source>
</evidence>
<feature type="transmembrane region" description="Helical" evidence="2">
    <location>
        <begin position="142"/>
        <end position="162"/>
    </location>
</feature>
<sequence length="730" mass="85558">MTSHTESKFDFSNLVLYVFGFFLLWEWLRPLEQLTETEGIKIFLAFLVISFALYYFSVRFIFTVLIKVIFILYFLHHLYLEGSFFSFNWFSIFTGDFVTSMTAVFTADWSSLSFMFKTLLFFVLLWLMTYLIQYWLINRRQIFIFFFMTLVYITVLDTFTPYEATQAIVRTVVTGFAVMGMLTFYRILDREKIKKEFSFSRKWMVPLVIMITLSVLVGYNAPKADPIWPDPVPFIKSYSTNSGNDGTAMGGRVGYGADDSRLGGPFMGDDQVVYRTEVDELHYWKVETKDVYTGKGWVASGEGQRVSFNQEAEVPIPTYRDVREEKDMLSHVFVEKKYPHIIYPLGVQSVTAQAGEYFDLEPVTEKIYSQESLDGFTLNFKKPSFSVKAMLATKNVEDTDLEQRFIERYTSLPENLPERVKDLAVEITEGKNTWFDKARAIERYFGRSEYYYDQVNVLVPGPQDDYVDQFLFESKRGYCDNYSSSMAVMLRTLGIPSRWVKGYTEGEFIGAAPEDKKAFNITNNNAHSWVEVFFPEVGWVPFEPTQGFDNNVIFNYDTTDGQQNNTEVPEKEEKPEVEEPEKPKDEMNTADSSFSFSDLKAKIKEIFVKKWKTVVFIVLLLGVIALLLYKYRLRWFPRYLLFRYSFKHKDEELENAYLVLLKQLNRYGLKRKENQTLREYSRYIDSFFSTKDMGDLTAHYERYLYKGTLPEGSWKDNKKLWENLIKKTTA</sequence>
<evidence type="ECO:0000256" key="2">
    <source>
        <dbReference type="SAM" id="Phobius"/>
    </source>
</evidence>
<dbReference type="Proteomes" id="UP001290455">
    <property type="component" value="Unassembled WGS sequence"/>
</dbReference>
<feature type="transmembrane region" description="Helical" evidence="2">
    <location>
        <begin position="119"/>
        <end position="137"/>
    </location>
</feature>
<gene>
    <name evidence="4" type="ORF">SM124_22185</name>
</gene>
<evidence type="ECO:0000313" key="4">
    <source>
        <dbReference type="EMBL" id="MDZ5474407.1"/>
    </source>
</evidence>
<dbReference type="Gene3D" id="3.10.620.30">
    <property type="match status" value="1"/>
</dbReference>
<keyword evidence="2" id="KW-0812">Transmembrane</keyword>
<dbReference type="EMBL" id="JAXOFX010000025">
    <property type="protein sequence ID" value="MDZ5474407.1"/>
    <property type="molecule type" value="Genomic_DNA"/>
</dbReference>
<feature type="transmembrane region" description="Helical" evidence="2">
    <location>
        <begin position="611"/>
        <end position="629"/>
    </location>
</feature>
<keyword evidence="2" id="KW-0472">Membrane</keyword>
<feature type="region of interest" description="Disordered" evidence="1">
    <location>
        <begin position="559"/>
        <end position="590"/>
    </location>
</feature>
<dbReference type="InterPro" id="IPR038765">
    <property type="entry name" value="Papain-like_cys_pep_sf"/>
</dbReference>
<keyword evidence="2" id="KW-1133">Transmembrane helix</keyword>
<comment type="caution">
    <text evidence="4">The sequence shown here is derived from an EMBL/GenBank/DDBJ whole genome shotgun (WGS) entry which is preliminary data.</text>
</comment>
<evidence type="ECO:0000259" key="3">
    <source>
        <dbReference type="SMART" id="SM00460"/>
    </source>
</evidence>
<dbReference type="Pfam" id="PF01841">
    <property type="entry name" value="Transglut_core"/>
    <property type="match status" value="1"/>
</dbReference>